<protein>
    <recommendedName>
        <fullName evidence="9">GTP cyclohydrolase-2</fullName>
        <ecNumber evidence="9">3.5.4.25</ecNumber>
    </recommendedName>
    <alternativeName>
        <fullName evidence="9">GTP cyclohydrolase II</fullName>
    </alternativeName>
</protein>
<dbReference type="Pfam" id="PF00925">
    <property type="entry name" value="GTP_cyclohydro2"/>
    <property type="match status" value="1"/>
</dbReference>
<dbReference type="HAMAP" id="MF_00179">
    <property type="entry name" value="RibA"/>
    <property type="match status" value="1"/>
</dbReference>
<evidence type="ECO:0000256" key="4">
    <source>
        <dbReference type="ARBA" id="ARBA00022741"/>
    </source>
</evidence>
<feature type="binding site" evidence="9">
    <location>
        <position position="82"/>
    </location>
    <ligand>
        <name>Zn(2+)</name>
        <dbReference type="ChEBI" id="CHEBI:29105"/>
        <note>catalytic</note>
    </ligand>
</feature>
<dbReference type="SUPFAM" id="SSF142695">
    <property type="entry name" value="RibA-like"/>
    <property type="match status" value="1"/>
</dbReference>
<dbReference type="PANTHER" id="PTHR21327">
    <property type="entry name" value="GTP CYCLOHYDROLASE II-RELATED"/>
    <property type="match status" value="1"/>
</dbReference>
<dbReference type="PANTHER" id="PTHR21327:SF18">
    <property type="entry name" value="3,4-DIHYDROXY-2-BUTANONE 4-PHOSPHATE SYNTHASE"/>
    <property type="match status" value="1"/>
</dbReference>
<dbReference type="InterPro" id="IPR032677">
    <property type="entry name" value="GTP_cyclohydro_II"/>
</dbReference>
<dbReference type="NCBIfam" id="TIGR00505">
    <property type="entry name" value="ribA"/>
    <property type="match status" value="1"/>
</dbReference>
<keyword evidence="12" id="KW-1185">Reference proteome</keyword>
<dbReference type="Proteomes" id="UP000677668">
    <property type="component" value="Chromosome 2"/>
</dbReference>
<dbReference type="EC" id="3.5.4.25" evidence="9"/>
<keyword evidence="3 9" id="KW-0479">Metal-binding</keyword>
<evidence type="ECO:0000313" key="12">
    <source>
        <dbReference type="Proteomes" id="UP000677668"/>
    </source>
</evidence>
<evidence type="ECO:0000256" key="2">
    <source>
        <dbReference type="ARBA" id="ARBA00022619"/>
    </source>
</evidence>
<dbReference type="NCBIfam" id="NF001591">
    <property type="entry name" value="PRK00393.1"/>
    <property type="match status" value="1"/>
</dbReference>
<comment type="function">
    <text evidence="9">Catalyzes the conversion of GTP to 2,5-diamino-6-ribosylamino-4(3H)-pyrimidinone 5'-phosphate (DARP), formate and pyrophosphate.</text>
</comment>
<feature type="binding site" evidence="9">
    <location>
        <position position="69"/>
    </location>
    <ligand>
        <name>Zn(2+)</name>
        <dbReference type="ChEBI" id="CHEBI:29105"/>
        <note>catalytic</note>
    </ligand>
</feature>
<organism evidence="11 12">
    <name type="scientific">Chloracidobacterium sp. N</name>
    <dbReference type="NCBI Taxonomy" id="2821540"/>
    <lineage>
        <taxon>Bacteria</taxon>
        <taxon>Pseudomonadati</taxon>
        <taxon>Acidobacteriota</taxon>
        <taxon>Terriglobia</taxon>
        <taxon>Terriglobales</taxon>
        <taxon>Acidobacteriaceae</taxon>
        <taxon>Chloracidobacterium</taxon>
        <taxon>Chloracidobacterium aggregatum</taxon>
    </lineage>
</organism>
<feature type="binding site" evidence="9">
    <location>
        <begin position="107"/>
        <end position="109"/>
    </location>
    <ligand>
        <name>GTP</name>
        <dbReference type="ChEBI" id="CHEBI:37565"/>
    </ligand>
</feature>
<dbReference type="InterPro" id="IPR000926">
    <property type="entry name" value="RibA"/>
</dbReference>
<keyword evidence="7 9" id="KW-0342">GTP-binding</keyword>
<feature type="binding site" evidence="9">
    <location>
        <position position="80"/>
    </location>
    <ligand>
        <name>Zn(2+)</name>
        <dbReference type="ChEBI" id="CHEBI:29105"/>
        <note>catalytic</note>
    </ligand>
</feature>
<reference evidence="11 12" key="1">
    <citation type="submission" date="2021-03" db="EMBL/GenBank/DDBJ databases">
        <title>Genomic and phenotypic characterization of Chloracidobacterium isolates provides evidence for multiple species.</title>
        <authorList>
            <person name="Saini M.K."/>
            <person name="Costas A.M.G."/>
            <person name="Tank M."/>
            <person name="Bryant D.A."/>
        </authorList>
    </citation>
    <scope>NUCLEOTIDE SEQUENCE [LARGE SCALE GENOMIC DNA]</scope>
    <source>
        <strain evidence="11 12">N</strain>
    </source>
</reference>
<dbReference type="CDD" id="cd00641">
    <property type="entry name" value="GTP_cyclohydro2"/>
    <property type="match status" value="1"/>
</dbReference>
<dbReference type="InterPro" id="IPR036144">
    <property type="entry name" value="RibA-like_sf"/>
</dbReference>
<evidence type="ECO:0000256" key="6">
    <source>
        <dbReference type="ARBA" id="ARBA00022833"/>
    </source>
</evidence>
<sequence length="212" mass="23351">MEAISGEGAKESHPAWTIERVAEANLPTEFGLFRIIGYRSLTSDEEFVVLLKGVPSPHVPTLVRIHSQCLTGDVFHSIKCDCGPQLQRAMEKIAAAGLGVIVYQHQEGRGIGILNKIRAYALQDQGADTIEANVRLGFDVDARDYTQCVEILQELGLKKIRLMSNNPLKLAALQNAGLEVVERVPIELTPRAPSVNYLRTKKEKMGHLLSVV</sequence>
<dbReference type="GO" id="GO:0003935">
    <property type="term" value="F:GTP cyclohydrolase II activity"/>
    <property type="evidence" value="ECO:0007669"/>
    <property type="project" value="UniProtKB-EC"/>
</dbReference>
<feature type="binding site" evidence="9">
    <location>
        <position position="164"/>
    </location>
    <ligand>
        <name>GTP</name>
        <dbReference type="ChEBI" id="CHEBI:37565"/>
    </ligand>
</feature>
<evidence type="ECO:0000256" key="7">
    <source>
        <dbReference type="ARBA" id="ARBA00023134"/>
    </source>
</evidence>
<dbReference type="EMBL" id="CP072643">
    <property type="protein sequence ID" value="QUV95084.1"/>
    <property type="molecule type" value="Genomic_DNA"/>
</dbReference>
<evidence type="ECO:0000313" key="11">
    <source>
        <dbReference type="EMBL" id="QUV95084.1"/>
    </source>
</evidence>
<evidence type="ECO:0000256" key="1">
    <source>
        <dbReference type="ARBA" id="ARBA00004853"/>
    </source>
</evidence>
<feature type="domain" description="GTP cyclohydrolase II" evidence="10">
    <location>
        <begin position="19"/>
        <end position="185"/>
    </location>
</feature>
<keyword evidence="2 9" id="KW-0686">Riboflavin biosynthesis</keyword>
<comment type="cofactor">
    <cofactor evidence="9">
        <name>Zn(2+)</name>
        <dbReference type="ChEBI" id="CHEBI:29105"/>
    </cofactor>
    <text evidence="9">Binds 1 zinc ion per subunit.</text>
</comment>
<keyword evidence="6 9" id="KW-0862">Zinc</keyword>
<feature type="binding site" evidence="9">
    <location>
        <position position="129"/>
    </location>
    <ligand>
        <name>GTP</name>
        <dbReference type="ChEBI" id="CHEBI:37565"/>
    </ligand>
</feature>
<evidence type="ECO:0000256" key="3">
    <source>
        <dbReference type="ARBA" id="ARBA00022723"/>
    </source>
</evidence>
<feature type="active site" description="Nucleophile" evidence="9">
    <location>
        <position position="143"/>
    </location>
</feature>
<dbReference type="RefSeq" id="WP_211423324.1">
    <property type="nucleotide sequence ID" value="NZ_CP072643.1"/>
</dbReference>
<keyword evidence="5 9" id="KW-0378">Hydrolase</keyword>
<gene>
    <name evidence="9 11" type="primary">ribA</name>
    <name evidence="11" type="ORF">J8C05_13730</name>
</gene>
<comment type="similarity">
    <text evidence="9">Belongs to the GTP cyclohydrolase II family.</text>
</comment>
<evidence type="ECO:0000259" key="10">
    <source>
        <dbReference type="Pfam" id="PF00925"/>
    </source>
</evidence>
<feature type="binding site" evidence="9">
    <location>
        <position position="85"/>
    </location>
    <ligand>
        <name>GTP</name>
        <dbReference type="ChEBI" id="CHEBI:37565"/>
    </ligand>
</feature>
<comment type="pathway">
    <text evidence="1 9">Cofactor biosynthesis; riboflavin biosynthesis; 5-amino-6-(D-ribitylamino)uracil from GTP: step 1/4.</text>
</comment>
<feature type="active site" description="Proton acceptor" evidence="9">
    <location>
        <position position="141"/>
    </location>
</feature>
<comment type="catalytic activity">
    <reaction evidence="8 9">
        <text>GTP + 4 H2O = 2,5-diamino-6-hydroxy-4-(5-phosphoribosylamino)-pyrimidine + formate + 2 phosphate + 3 H(+)</text>
        <dbReference type="Rhea" id="RHEA:23704"/>
        <dbReference type="ChEBI" id="CHEBI:15377"/>
        <dbReference type="ChEBI" id="CHEBI:15378"/>
        <dbReference type="ChEBI" id="CHEBI:15740"/>
        <dbReference type="ChEBI" id="CHEBI:37565"/>
        <dbReference type="ChEBI" id="CHEBI:43474"/>
        <dbReference type="ChEBI" id="CHEBI:58614"/>
        <dbReference type="EC" id="3.5.4.25"/>
    </reaction>
</comment>
<evidence type="ECO:0000256" key="5">
    <source>
        <dbReference type="ARBA" id="ARBA00022801"/>
    </source>
</evidence>
<dbReference type="Gene3D" id="3.40.50.10990">
    <property type="entry name" value="GTP cyclohydrolase II"/>
    <property type="match status" value="1"/>
</dbReference>
<feature type="binding site" evidence="9">
    <location>
        <begin position="64"/>
        <end position="68"/>
    </location>
    <ligand>
        <name>GTP</name>
        <dbReference type="ChEBI" id="CHEBI:37565"/>
    </ligand>
</feature>
<proteinExistence type="inferred from homology"/>
<accession>A0ABX8B6B2</accession>
<evidence type="ECO:0000256" key="8">
    <source>
        <dbReference type="ARBA" id="ARBA00049295"/>
    </source>
</evidence>
<keyword evidence="4 9" id="KW-0547">Nucleotide-binding</keyword>
<evidence type="ECO:0000256" key="9">
    <source>
        <dbReference type="HAMAP-Rule" id="MF_00179"/>
    </source>
</evidence>
<name>A0ABX8B6B2_9BACT</name>
<feature type="binding site" evidence="9">
    <location>
        <position position="169"/>
    </location>
    <ligand>
        <name>GTP</name>
        <dbReference type="ChEBI" id="CHEBI:37565"/>
    </ligand>
</feature>